<dbReference type="EMBL" id="JBHUCP010000026">
    <property type="protein sequence ID" value="MFD1533854.1"/>
    <property type="molecule type" value="Genomic_DNA"/>
</dbReference>
<protein>
    <submittedName>
        <fullName evidence="1">Phosphonate C-P lyase system protein PhnG</fullName>
    </submittedName>
</protein>
<dbReference type="Pfam" id="PF06754">
    <property type="entry name" value="PhnG"/>
    <property type="match status" value="1"/>
</dbReference>
<dbReference type="Proteomes" id="UP001597145">
    <property type="component" value="Unassembled WGS sequence"/>
</dbReference>
<keyword evidence="2" id="KW-1185">Reference proteome</keyword>
<accession>A0ABW4FTM3</accession>
<organism evidence="1 2">
    <name type="scientific">Pseudonocardia aurantiaca</name>
    <dbReference type="NCBI Taxonomy" id="75290"/>
    <lineage>
        <taxon>Bacteria</taxon>
        <taxon>Bacillati</taxon>
        <taxon>Actinomycetota</taxon>
        <taxon>Actinomycetes</taxon>
        <taxon>Pseudonocardiales</taxon>
        <taxon>Pseudonocardiaceae</taxon>
        <taxon>Pseudonocardia</taxon>
    </lineage>
</organism>
<proteinExistence type="predicted"/>
<dbReference type="GO" id="GO:0016829">
    <property type="term" value="F:lyase activity"/>
    <property type="evidence" value="ECO:0007669"/>
    <property type="project" value="UniProtKB-KW"/>
</dbReference>
<comment type="caution">
    <text evidence="1">The sequence shown here is derived from an EMBL/GenBank/DDBJ whole genome shotgun (WGS) entry which is preliminary data.</text>
</comment>
<evidence type="ECO:0000313" key="1">
    <source>
        <dbReference type="EMBL" id="MFD1533854.1"/>
    </source>
</evidence>
<name>A0ABW4FTM3_9PSEU</name>
<dbReference type="RefSeq" id="WP_343977635.1">
    <property type="nucleotide sequence ID" value="NZ_BAAAJG010000009.1"/>
</dbReference>
<gene>
    <name evidence="1" type="ORF">ACFSCY_31005</name>
</gene>
<keyword evidence="1" id="KW-0456">Lyase</keyword>
<evidence type="ECO:0000313" key="2">
    <source>
        <dbReference type="Proteomes" id="UP001597145"/>
    </source>
</evidence>
<dbReference type="InterPro" id="IPR009609">
    <property type="entry name" value="Phosphonate_metab_PhnG"/>
</dbReference>
<reference evidence="2" key="1">
    <citation type="journal article" date="2019" name="Int. J. Syst. Evol. Microbiol.">
        <title>The Global Catalogue of Microorganisms (GCM) 10K type strain sequencing project: providing services to taxonomists for standard genome sequencing and annotation.</title>
        <authorList>
            <consortium name="The Broad Institute Genomics Platform"/>
            <consortium name="The Broad Institute Genome Sequencing Center for Infectious Disease"/>
            <person name="Wu L."/>
            <person name="Ma J."/>
        </authorList>
    </citation>
    <scope>NUCLEOTIDE SEQUENCE [LARGE SCALE GENOMIC DNA]</scope>
    <source>
        <strain evidence="2">JCM 12165</strain>
    </source>
</reference>
<sequence length="139" mass="13859">MNAEGRYAALSAAESGDVELLADRILADGPSIRMIAGPQVLTAPVRYPVAGPGRSTSVLGHVALTTCAVALDGTRGDGVRRGRDLAGAVAAAVCDAEAERGGPLALEVVALCEAARAAVARAGRARATLVRATRIGGGS</sequence>